<dbReference type="InterPro" id="IPR016167">
    <property type="entry name" value="FAD-bd_PCMH_sub1"/>
</dbReference>
<dbReference type="Gene3D" id="3.30.43.10">
    <property type="entry name" value="Uridine Diphospho-n-acetylenolpyruvylglucosamine Reductase, domain 2"/>
    <property type="match status" value="1"/>
</dbReference>
<dbReference type="InterPro" id="IPR004017">
    <property type="entry name" value="Cys_rich_dom"/>
</dbReference>
<evidence type="ECO:0000256" key="3">
    <source>
        <dbReference type="ARBA" id="ARBA00022723"/>
    </source>
</evidence>
<keyword evidence="8" id="KW-0472">Membrane</keyword>
<dbReference type="AlphaFoldDB" id="A0A455T764"/>
<feature type="transmembrane region" description="Helical" evidence="8">
    <location>
        <begin position="999"/>
        <end position="1019"/>
    </location>
</feature>
<dbReference type="Gene3D" id="3.30.70.2740">
    <property type="match status" value="1"/>
</dbReference>
<dbReference type="Gene3D" id="3.30.465.10">
    <property type="match status" value="1"/>
</dbReference>
<accession>A0A455T764</accession>
<dbReference type="GO" id="GO:0004458">
    <property type="term" value="F:D-lactate dehydrogenase (cytochrome) activity"/>
    <property type="evidence" value="ECO:0007669"/>
    <property type="project" value="TreeGrafter"/>
</dbReference>
<keyword evidence="8" id="KW-0812">Transmembrane</keyword>
<dbReference type="InterPro" id="IPR004113">
    <property type="entry name" value="FAD-bd_oxidored_4_C"/>
</dbReference>
<protein>
    <submittedName>
        <fullName evidence="10">Dimethylmenaquinone methyltransferase</fullName>
    </submittedName>
</protein>
<keyword evidence="6" id="KW-0408">Iron</keyword>
<evidence type="ECO:0000256" key="2">
    <source>
        <dbReference type="ARBA" id="ARBA00022630"/>
    </source>
</evidence>
<keyword evidence="10" id="KW-0808">Transferase</keyword>
<organism evidence="10">
    <name type="scientific">Thermogemmatispora argillosa</name>
    <dbReference type="NCBI Taxonomy" id="2045280"/>
    <lineage>
        <taxon>Bacteria</taxon>
        <taxon>Bacillati</taxon>
        <taxon>Chloroflexota</taxon>
        <taxon>Ktedonobacteria</taxon>
        <taxon>Thermogemmatisporales</taxon>
        <taxon>Thermogemmatisporaceae</taxon>
        <taxon>Thermogemmatispora</taxon>
    </lineage>
</organism>
<dbReference type="InterPro" id="IPR016164">
    <property type="entry name" value="FAD-linked_Oxase-like_C"/>
</dbReference>
<evidence type="ECO:0000256" key="5">
    <source>
        <dbReference type="ARBA" id="ARBA00023002"/>
    </source>
</evidence>
<keyword evidence="10" id="KW-0489">Methyltransferase</keyword>
<dbReference type="GO" id="GO:0008720">
    <property type="term" value="F:D-lactate dehydrogenase (NAD+) activity"/>
    <property type="evidence" value="ECO:0007669"/>
    <property type="project" value="TreeGrafter"/>
</dbReference>
<dbReference type="EMBL" id="AP019377">
    <property type="protein sequence ID" value="BBH94224.1"/>
    <property type="molecule type" value="Genomic_DNA"/>
</dbReference>
<dbReference type="GO" id="GO:0008168">
    <property type="term" value="F:methyltransferase activity"/>
    <property type="evidence" value="ECO:0007669"/>
    <property type="project" value="UniProtKB-KW"/>
</dbReference>
<dbReference type="Pfam" id="PF13183">
    <property type="entry name" value="Fer4_8"/>
    <property type="match status" value="1"/>
</dbReference>
<dbReference type="InterPro" id="IPR016169">
    <property type="entry name" value="FAD-bd_PCMH_sub2"/>
</dbReference>
<dbReference type="GO" id="GO:0071949">
    <property type="term" value="F:FAD binding"/>
    <property type="evidence" value="ECO:0007669"/>
    <property type="project" value="InterPro"/>
</dbReference>
<evidence type="ECO:0000256" key="6">
    <source>
        <dbReference type="ARBA" id="ARBA00023004"/>
    </source>
</evidence>
<evidence type="ECO:0000259" key="9">
    <source>
        <dbReference type="PROSITE" id="PS51387"/>
    </source>
</evidence>
<dbReference type="InterPro" id="IPR016166">
    <property type="entry name" value="FAD-bd_PCMH"/>
</dbReference>
<sequence length="1034" mass="115620">MTHVQQPPRKDVISSRRLSELASALRTQVRGDVRFDPGSRAMYSTDASNYRQVPLGVILPRDADDVCAAIDICRTYDVPILARGAGTSTAGQTCNIAVVLDLSHYMRHILSLDPERRLARVEPGVVLDDLRHAAEQHHLTFAPDPSTHNRCTLGGMIGNNSCGTHSLMGGKTVDNIEELEILTYDGLRLRVGPTSEEELTTIIAAGGRRGEIYARLKALRDRYADLIRQRYPAIPRRVSGYNLDQLLPEHGFHVARALVGSESTCVTVLEATVRLVPSPPARVLLVLGYPDFFRACDEVPELLEFRPIALEGLDEGLVADSRRKGLNLDHLRLLPPGGGWLLLEFGGQTRAEAEEQARTLMAHLQRRSGSPPPEMRLCSSEAEARALWEVRESALGASTFVPGQPLKWEGWEDSAVHPNRLGAYLRELRALLDRYGYQANFYGHCGEGCVHMRASFDLESQEGIRRFRAFMEEAADLVVGYGGSLSGEHGDGQARAELLPKMFGPELLEAFREFKAIWDPAGRMNPGKVVNPYRLDEDLRHALPLPRPPATHFQYPADQGNFAHAVMRCVGVGKCRRTDGGLMCPSYMVTREEAHSTRGRARLLFEMLYGHPLRGGWRSEEVRQALDLCLACKGCKSECPVNVDMATYKAEFLAHYYAGRLRPRSAYLFGLIHRWAALGAHAPELINLLTQAPLLRHLLKRAGGIAPERRLPRLAPLSFRAWFQARPARPAEQRRGPRVLLWPDTFNNYFHPETARAAVEVLEALGFQVELPPVALCCGRPLYDYGMLTSAKQHLHQILTVLRPYLEQEIAIVGLEPGCVSVFRDELPNLFPERPEAQQLKERVLLLSEFLERYARDYRWPRLEGQALLHPHCHQRVLMDVAAERRLLGKLGLQVEIPDAGCCGMAGAFGFEAQHYPISLQVGERVLLPTVRAARPETLIIADGFSCREQIAQTTPRRALHLAEVLQLALRLPANARLGPYPERAALFAPPLPAARRRLGNAFAFTGSLLLTLGTLLLLRQRYRRRPPLQRKRN</sequence>
<dbReference type="InterPro" id="IPR006094">
    <property type="entry name" value="Oxid_FAD_bind_N"/>
</dbReference>
<dbReference type="SUPFAM" id="SSF56176">
    <property type="entry name" value="FAD-binding/transporter-associated domain-like"/>
    <property type="match status" value="1"/>
</dbReference>
<keyword evidence="5" id="KW-0560">Oxidoreductase</keyword>
<evidence type="ECO:0000256" key="1">
    <source>
        <dbReference type="ARBA" id="ARBA00001974"/>
    </source>
</evidence>
<dbReference type="Pfam" id="PF02913">
    <property type="entry name" value="FAD-oxidase_C"/>
    <property type="match status" value="1"/>
</dbReference>
<comment type="cofactor">
    <cofactor evidence="1">
        <name>FAD</name>
        <dbReference type="ChEBI" id="CHEBI:57692"/>
    </cofactor>
</comment>
<keyword evidence="2" id="KW-0285">Flavoprotein</keyword>
<dbReference type="GO" id="GO:0051536">
    <property type="term" value="F:iron-sulfur cluster binding"/>
    <property type="evidence" value="ECO:0007669"/>
    <property type="project" value="UniProtKB-KW"/>
</dbReference>
<keyword evidence="4" id="KW-0274">FAD</keyword>
<dbReference type="GO" id="GO:0032259">
    <property type="term" value="P:methylation"/>
    <property type="evidence" value="ECO:0007669"/>
    <property type="project" value="UniProtKB-KW"/>
</dbReference>
<keyword evidence="3" id="KW-0479">Metal-binding</keyword>
<keyword evidence="8" id="KW-1133">Transmembrane helix</keyword>
<dbReference type="InterPro" id="IPR017900">
    <property type="entry name" value="4Fe4S_Fe_S_CS"/>
</dbReference>
<dbReference type="InterPro" id="IPR017896">
    <property type="entry name" value="4Fe4S_Fe-S-bd"/>
</dbReference>
<dbReference type="Pfam" id="PF01565">
    <property type="entry name" value="FAD_binding_4"/>
    <property type="match status" value="1"/>
</dbReference>
<dbReference type="Gene3D" id="1.10.45.10">
    <property type="entry name" value="Vanillyl-alcohol Oxidase, Chain A, domain 4"/>
    <property type="match status" value="1"/>
</dbReference>
<dbReference type="SUPFAM" id="SSF46548">
    <property type="entry name" value="alpha-helical ferredoxin"/>
    <property type="match status" value="1"/>
</dbReference>
<dbReference type="GO" id="GO:1903457">
    <property type="term" value="P:lactate catabolic process"/>
    <property type="evidence" value="ECO:0007669"/>
    <property type="project" value="TreeGrafter"/>
</dbReference>
<dbReference type="PANTHER" id="PTHR11748">
    <property type="entry name" value="D-LACTATE DEHYDROGENASE"/>
    <property type="match status" value="1"/>
</dbReference>
<dbReference type="GO" id="GO:0046872">
    <property type="term" value="F:metal ion binding"/>
    <property type="evidence" value="ECO:0007669"/>
    <property type="project" value="UniProtKB-KW"/>
</dbReference>
<evidence type="ECO:0000313" key="10">
    <source>
        <dbReference type="EMBL" id="BBH94224.1"/>
    </source>
</evidence>
<reference evidence="10" key="1">
    <citation type="submission" date="2018-12" db="EMBL/GenBank/DDBJ databases">
        <title>Novel natural products biosynthetic potential of the class Ktedonobacteria.</title>
        <authorList>
            <person name="Zheng Y."/>
            <person name="Saitou A."/>
            <person name="Wang C.M."/>
            <person name="Toyoda A."/>
            <person name="Minakuchi Y."/>
            <person name="Sekiguchi Y."/>
            <person name="Ueda K."/>
            <person name="Takano H."/>
            <person name="Sakai Y."/>
            <person name="Yokota A."/>
            <person name="Yabe S."/>
        </authorList>
    </citation>
    <scope>NUCLEOTIDE SEQUENCE</scope>
    <source>
        <strain evidence="10">A3-2</strain>
    </source>
</reference>
<evidence type="ECO:0000256" key="7">
    <source>
        <dbReference type="ARBA" id="ARBA00023014"/>
    </source>
</evidence>
<proteinExistence type="predicted"/>
<keyword evidence="7" id="KW-0411">Iron-sulfur</keyword>
<evidence type="ECO:0000256" key="4">
    <source>
        <dbReference type="ARBA" id="ARBA00022827"/>
    </source>
</evidence>
<name>A0A455T764_9CHLR</name>
<dbReference type="InterPro" id="IPR036318">
    <property type="entry name" value="FAD-bd_PCMH-like_sf"/>
</dbReference>
<gene>
    <name evidence="10" type="ORF">KTA_24230</name>
</gene>
<feature type="domain" description="FAD-binding PCMH-type" evidence="9">
    <location>
        <begin position="50"/>
        <end position="278"/>
    </location>
</feature>
<evidence type="ECO:0000256" key="8">
    <source>
        <dbReference type="SAM" id="Phobius"/>
    </source>
</evidence>
<dbReference type="PROSITE" id="PS00198">
    <property type="entry name" value="4FE4S_FER_1"/>
    <property type="match status" value="1"/>
</dbReference>
<dbReference type="SUPFAM" id="SSF55103">
    <property type="entry name" value="FAD-linked oxidases, C-terminal domain"/>
    <property type="match status" value="1"/>
</dbReference>
<dbReference type="PROSITE" id="PS51387">
    <property type="entry name" value="FAD_PCMH"/>
    <property type="match status" value="1"/>
</dbReference>
<dbReference type="InterPro" id="IPR016171">
    <property type="entry name" value="Vanillyl_alc_oxidase_C-sub2"/>
</dbReference>
<dbReference type="PANTHER" id="PTHR11748:SF119">
    <property type="entry name" value="D-2-HYDROXYGLUTARATE DEHYDROGENASE"/>
    <property type="match status" value="1"/>
</dbReference>
<dbReference type="Pfam" id="PF02754">
    <property type="entry name" value="CCG"/>
    <property type="match status" value="2"/>
</dbReference>